<keyword evidence="2" id="KW-0813">Transport</keyword>
<evidence type="ECO:0000256" key="2">
    <source>
        <dbReference type="ARBA" id="ARBA00022448"/>
    </source>
</evidence>
<organism evidence="12 13">
    <name type="scientific">Melanomma pulvis-pyrius CBS 109.77</name>
    <dbReference type="NCBI Taxonomy" id="1314802"/>
    <lineage>
        <taxon>Eukaryota</taxon>
        <taxon>Fungi</taxon>
        <taxon>Dikarya</taxon>
        <taxon>Ascomycota</taxon>
        <taxon>Pezizomycotina</taxon>
        <taxon>Dothideomycetes</taxon>
        <taxon>Pleosporomycetidae</taxon>
        <taxon>Pleosporales</taxon>
        <taxon>Melanommataceae</taxon>
        <taxon>Melanomma</taxon>
    </lineage>
</organism>
<dbReference type="Proteomes" id="UP000799757">
    <property type="component" value="Unassembled WGS sequence"/>
</dbReference>
<dbReference type="PANTHER" id="PTHR32361:SF9">
    <property type="entry name" value="FERRIC REDUCTASE TRANSMEMBRANE COMPONENT 3-RELATED"/>
    <property type="match status" value="1"/>
</dbReference>
<dbReference type="GO" id="GO:0006826">
    <property type="term" value="P:iron ion transport"/>
    <property type="evidence" value="ECO:0007669"/>
    <property type="project" value="TreeGrafter"/>
</dbReference>
<evidence type="ECO:0000256" key="1">
    <source>
        <dbReference type="ARBA" id="ARBA00004141"/>
    </source>
</evidence>
<dbReference type="SFLD" id="SFLDS00052">
    <property type="entry name" value="Ferric_Reductase_Domain"/>
    <property type="match status" value="1"/>
</dbReference>
<evidence type="ECO:0000256" key="5">
    <source>
        <dbReference type="ARBA" id="ARBA00023002"/>
    </source>
</evidence>
<feature type="compositionally biased region" description="Polar residues" evidence="8">
    <location>
        <begin position="461"/>
        <end position="474"/>
    </location>
</feature>
<dbReference type="InterPro" id="IPR013130">
    <property type="entry name" value="Fe3_Rdtase_TM_dom"/>
</dbReference>
<dbReference type="GO" id="GO:0015677">
    <property type="term" value="P:copper ion import"/>
    <property type="evidence" value="ECO:0007669"/>
    <property type="project" value="TreeGrafter"/>
</dbReference>
<evidence type="ECO:0000256" key="4">
    <source>
        <dbReference type="ARBA" id="ARBA00022989"/>
    </source>
</evidence>
<sequence length="605" mass="69246">SLPLGKALFLTAFTCVISALIVSVDAPRFSPHFIEDVAFRAAWITLAQVPLVFLLATKRGPLNVLAGLSYERVNWIHRWTGRILFVSATTHMGIMMQSISVSDIVSSPDKVMIIVRYGVGAYATLAWIALSSILPLRRWSYRLFYINHWVSTSVFLWVLFEHLPKDARTPIYVSSGIVLFDRLWSYYSLFRNNISIRTFKRRFSKFRKGSRQHIRLYLPKLGGLEVHPFTPATCSQISISHPPPSKVSDVENDRLLSQSDDLLSTNEMVLLIRSHSGLTRKLAQYHSKWLSRPCPNASRPSSSLTAYVDGPYGTPPAWEEHENLILIATSTGVSFPLSIMDYLGQICMEDPARLCTQRIRFIWTVRHLEPQFDATVTEMLIRHSHMLRDAGVAVTTEFYATSIQQYDQFAHLRRHHRPRYLSQRPPLRIFNPDRPCEEEEDQEKEEEEHLEYIEPKESDTQTRSSFESGVSSTLIDEDEQDEDDQSPPRLLWSQPSLPWLQRMRSRPDSSEKKDAQSCECPLVQSQREKSHPKSSFISRLYGSRPNIPFIIASSTSSTKKERVMVAVCSNRDVVAQARNEVARMNFEFVAGQREAGIEIFSESFA</sequence>
<feature type="compositionally biased region" description="Acidic residues" evidence="8">
    <location>
        <begin position="475"/>
        <end position="485"/>
    </location>
</feature>
<evidence type="ECO:0000259" key="11">
    <source>
        <dbReference type="Pfam" id="PF08030"/>
    </source>
</evidence>
<dbReference type="Gene3D" id="3.40.50.80">
    <property type="entry name" value="Nucleotide-binding domain of ferredoxin-NADP reductase (FNR) module"/>
    <property type="match status" value="1"/>
</dbReference>
<feature type="compositionally biased region" description="Basic and acidic residues" evidence="8">
    <location>
        <begin position="505"/>
        <end position="516"/>
    </location>
</feature>
<dbReference type="EMBL" id="MU002074">
    <property type="protein sequence ID" value="KAF2790427.1"/>
    <property type="molecule type" value="Genomic_DNA"/>
</dbReference>
<keyword evidence="5" id="KW-0560">Oxidoreductase</keyword>
<feature type="region of interest" description="Disordered" evidence="8">
    <location>
        <begin position="423"/>
        <end position="534"/>
    </location>
</feature>
<dbReference type="CDD" id="cd06186">
    <property type="entry name" value="NOX_Duox_like_FAD_NADP"/>
    <property type="match status" value="1"/>
</dbReference>
<dbReference type="GO" id="GO:0005886">
    <property type="term" value="C:plasma membrane"/>
    <property type="evidence" value="ECO:0007669"/>
    <property type="project" value="TreeGrafter"/>
</dbReference>
<keyword evidence="4 9" id="KW-1133">Transmembrane helix</keyword>
<name>A0A6A6X3C8_9PLEO</name>
<dbReference type="AlphaFoldDB" id="A0A6A6X3C8"/>
<evidence type="ECO:0000256" key="3">
    <source>
        <dbReference type="ARBA" id="ARBA00022692"/>
    </source>
</evidence>
<protein>
    <recommendedName>
        <fullName evidence="14">FAD-binding FR-type domain-containing protein</fullName>
    </recommendedName>
</protein>
<dbReference type="Pfam" id="PF01794">
    <property type="entry name" value="Ferric_reduct"/>
    <property type="match status" value="1"/>
</dbReference>
<feature type="non-terminal residue" evidence="12">
    <location>
        <position position="1"/>
    </location>
</feature>
<evidence type="ECO:0000256" key="9">
    <source>
        <dbReference type="SAM" id="Phobius"/>
    </source>
</evidence>
<feature type="transmembrane region" description="Helical" evidence="9">
    <location>
        <begin position="7"/>
        <end position="26"/>
    </location>
</feature>
<reference evidence="12" key="1">
    <citation type="journal article" date="2020" name="Stud. Mycol.">
        <title>101 Dothideomycetes genomes: a test case for predicting lifestyles and emergence of pathogens.</title>
        <authorList>
            <person name="Haridas S."/>
            <person name="Albert R."/>
            <person name="Binder M."/>
            <person name="Bloem J."/>
            <person name="Labutti K."/>
            <person name="Salamov A."/>
            <person name="Andreopoulos B."/>
            <person name="Baker S."/>
            <person name="Barry K."/>
            <person name="Bills G."/>
            <person name="Bluhm B."/>
            <person name="Cannon C."/>
            <person name="Castanera R."/>
            <person name="Culley D."/>
            <person name="Daum C."/>
            <person name="Ezra D."/>
            <person name="Gonzalez J."/>
            <person name="Henrissat B."/>
            <person name="Kuo A."/>
            <person name="Liang C."/>
            <person name="Lipzen A."/>
            <person name="Lutzoni F."/>
            <person name="Magnuson J."/>
            <person name="Mondo S."/>
            <person name="Nolan M."/>
            <person name="Ohm R."/>
            <person name="Pangilinan J."/>
            <person name="Park H.-J."/>
            <person name="Ramirez L."/>
            <person name="Alfaro M."/>
            <person name="Sun H."/>
            <person name="Tritt A."/>
            <person name="Yoshinaga Y."/>
            <person name="Zwiers L.-H."/>
            <person name="Turgeon B."/>
            <person name="Goodwin S."/>
            <person name="Spatafora J."/>
            <person name="Crous P."/>
            <person name="Grigoriev I."/>
        </authorList>
    </citation>
    <scope>NUCLEOTIDE SEQUENCE</scope>
    <source>
        <strain evidence="12">CBS 109.77</strain>
    </source>
</reference>
<keyword evidence="3 9" id="KW-0812">Transmembrane</keyword>
<dbReference type="GO" id="GO:0006879">
    <property type="term" value="P:intracellular iron ion homeostasis"/>
    <property type="evidence" value="ECO:0007669"/>
    <property type="project" value="TreeGrafter"/>
</dbReference>
<dbReference type="OrthoDB" id="3944240at2759"/>
<feature type="transmembrane region" description="Helical" evidence="9">
    <location>
        <begin position="38"/>
        <end position="58"/>
    </location>
</feature>
<feature type="compositionally biased region" description="Basic and acidic residues" evidence="8">
    <location>
        <begin position="450"/>
        <end position="460"/>
    </location>
</feature>
<dbReference type="GO" id="GO:0000293">
    <property type="term" value="F:ferric-chelate reductase activity"/>
    <property type="evidence" value="ECO:0007669"/>
    <property type="project" value="TreeGrafter"/>
</dbReference>
<proteinExistence type="predicted"/>
<evidence type="ECO:0008006" key="14">
    <source>
        <dbReference type="Google" id="ProtNLM"/>
    </source>
</evidence>
<keyword evidence="13" id="KW-1185">Reference proteome</keyword>
<keyword evidence="7 9" id="KW-0472">Membrane</keyword>
<evidence type="ECO:0000313" key="12">
    <source>
        <dbReference type="EMBL" id="KAF2790427.1"/>
    </source>
</evidence>
<feature type="transmembrane region" description="Helical" evidence="9">
    <location>
        <begin position="79"/>
        <end position="99"/>
    </location>
</feature>
<comment type="subcellular location">
    <subcellularLocation>
        <location evidence="1">Membrane</location>
        <topology evidence="1">Multi-pass membrane protein</topology>
    </subcellularLocation>
</comment>
<feature type="domain" description="Ferric oxidoreductase" evidence="10">
    <location>
        <begin position="42"/>
        <end position="157"/>
    </location>
</feature>
<feature type="transmembrane region" description="Helical" evidence="9">
    <location>
        <begin position="111"/>
        <end position="130"/>
    </location>
</feature>
<dbReference type="InterPro" id="IPR039261">
    <property type="entry name" value="FNR_nucleotide-bd"/>
</dbReference>
<evidence type="ECO:0000259" key="10">
    <source>
        <dbReference type="Pfam" id="PF01794"/>
    </source>
</evidence>
<dbReference type="InterPro" id="IPR013121">
    <property type="entry name" value="Fe_red_NAD-bd_6"/>
</dbReference>
<evidence type="ECO:0000313" key="13">
    <source>
        <dbReference type="Proteomes" id="UP000799757"/>
    </source>
</evidence>
<evidence type="ECO:0000256" key="7">
    <source>
        <dbReference type="ARBA" id="ARBA00023136"/>
    </source>
</evidence>
<accession>A0A6A6X3C8</accession>
<feature type="transmembrane region" description="Helical" evidence="9">
    <location>
        <begin position="142"/>
        <end position="160"/>
    </location>
</feature>
<keyword evidence="6" id="KW-0406">Ion transport</keyword>
<feature type="domain" description="Ferric reductase NAD binding" evidence="11">
    <location>
        <begin position="321"/>
        <end position="581"/>
    </location>
</feature>
<dbReference type="SFLD" id="SFLDG01168">
    <property type="entry name" value="Ferric_reductase_subgroup_(FRE"/>
    <property type="match status" value="1"/>
</dbReference>
<dbReference type="Pfam" id="PF08030">
    <property type="entry name" value="NAD_binding_6"/>
    <property type="match status" value="1"/>
</dbReference>
<dbReference type="InterPro" id="IPR051410">
    <property type="entry name" value="Ferric/Cupric_Reductase"/>
</dbReference>
<evidence type="ECO:0000256" key="6">
    <source>
        <dbReference type="ARBA" id="ARBA00023065"/>
    </source>
</evidence>
<dbReference type="PANTHER" id="PTHR32361">
    <property type="entry name" value="FERRIC/CUPRIC REDUCTASE TRANSMEMBRANE COMPONENT"/>
    <property type="match status" value="1"/>
</dbReference>
<feature type="compositionally biased region" description="Acidic residues" evidence="8">
    <location>
        <begin position="436"/>
        <end position="449"/>
    </location>
</feature>
<evidence type="ECO:0000256" key="8">
    <source>
        <dbReference type="SAM" id="MobiDB-lite"/>
    </source>
</evidence>
<gene>
    <name evidence="12" type="ORF">K505DRAFT_251190</name>
</gene>